<evidence type="ECO:0000313" key="3">
    <source>
        <dbReference type="Proteomes" id="UP000707356"/>
    </source>
</evidence>
<reference evidence="2" key="2">
    <citation type="journal article" date="2022" name="Microbiol. Resour. Announc.">
        <title>Metagenome Sequencing to Explore Phylogenomics of Terrestrial Cyanobacteria.</title>
        <authorList>
            <person name="Ward R.D."/>
            <person name="Stajich J.E."/>
            <person name="Johansen J.R."/>
            <person name="Huntemann M."/>
            <person name="Clum A."/>
            <person name="Foster B."/>
            <person name="Foster B."/>
            <person name="Roux S."/>
            <person name="Palaniappan K."/>
            <person name="Varghese N."/>
            <person name="Mukherjee S."/>
            <person name="Reddy T.B.K."/>
            <person name="Daum C."/>
            <person name="Copeland A."/>
            <person name="Chen I.A."/>
            <person name="Ivanova N.N."/>
            <person name="Kyrpides N.C."/>
            <person name="Shapiro N."/>
            <person name="Eloe-Fadrosh E.A."/>
            <person name="Pietrasiak N."/>
        </authorList>
    </citation>
    <scope>NUCLEOTIDE SEQUENCE</scope>
    <source>
        <strain evidence="2">GSE-TBD4-15B</strain>
    </source>
</reference>
<proteinExistence type="predicted"/>
<dbReference type="Pfam" id="PF13588">
    <property type="entry name" value="HSDR_N_2"/>
    <property type="match status" value="1"/>
</dbReference>
<protein>
    <submittedName>
        <fullName evidence="2">Type I restriction enzyme HsdR N-terminal domain-containing protein</fullName>
    </submittedName>
</protein>
<dbReference type="Proteomes" id="UP000707356">
    <property type="component" value="Unassembled WGS sequence"/>
</dbReference>
<comment type="caution">
    <text evidence="2">The sequence shown here is derived from an EMBL/GenBank/DDBJ whole genome shotgun (WGS) entry which is preliminary data.</text>
</comment>
<dbReference type="InterPro" id="IPR029464">
    <property type="entry name" value="HSDR_N"/>
</dbReference>
<gene>
    <name evidence="2" type="ORF">KME07_20875</name>
</gene>
<dbReference type="AlphaFoldDB" id="A0A951PEH4"/>
<name>A0A951PEH4_9CYAN</name>
<dbReference type="EMBL" id="JAHHHV010000081">
    <property type="protein sequence ID" value="MBW4467888.1"/>
    <property type="molecule type" value="Genomic_DNA"/>
</dbReference>
<organism evidence="2 3">
    <name type="scientific">Pegethrix bostrychoides GSE-TBD4-15B</name>
    <dbReference type="NCBI Taxonomy" id="2839662"/>
    <lineage>
        <taxon>Bacteria</taxon>
        <taxon>Bacillati</taxon>
        <taxon>Cyanobacteriota</taxon>
        <taxon>Cyanophyceae</taxon>
        <taxon>Oculatellales</taxon>
        <taxon>Oculatellaceae</taxon>
        <taxon>Pegethrix</taxon>
    </lineage>
</organism>
<reference evidence="2" key="1">
    <citation type="submission" date="2021-05" db="EMBL/GenBank/DDBJ databases">
        <authorList>
            <person name="Pietrasiak N."/>
            <person name="Ward R."/>
            <person name="Stajich J.E."/>
            <person name="Kurbessoian T."/>
        </authorList>
    </citation>
    <scope>NUCLEOTIDE SEQUENCE</scope>
    <source>
        <strain evidence="2">GSE-TBD4-15B</strain>
    </source>
</reference>
<accession>A0A951PEH4</accession>
<evidence type="ECO:0000313" key="2">
    <source>
        <dbReference type="EMBL" id="MBW4467888.1"/>
    </source>
</evidence>
<feature type="domain" description="Type I restriction enzyme R protein N-terminal" evidence="1">
    <location>
        <begin position="38"/>
        <end position="102"/>
    </location>
</feature>
<evidence type="ECO:0000259" key="1">
    <source>
        <dbReference type="Pfam" id="PF13588"/>
    </source>
</evidence>
<sequence length="105" mass="12365">MAYLEKALKDGHAEIIGEGKQQRILYNAVHHTERYSDPEEQVRAEFWAELIYRYQYEPNRIGIEIVVPDRTPSDRADLVVFRDDERKRPYGVVECKRDGITDARV</sequence>